<evidence type="ECO:0000256" key="5">
    <source>
        <dbReference type="ARBA" id="ARBA00022490"/>
    </source>
</evidence>
<dbReference type="EMBL" id="JAIPUX010000026">
    <property type="protein sequence ID" value="KAH0631830.1"/>
    <property type="molecule type" value="Genomic_DNA"/>
</dbReference>
<evidence type="ECO:0000313" key="8">
    <source>
        <dbReference type="EMBL" id="KAH0631830.1"/>
    </source>
</evidence>
<organism evidence="8 9">
    <name type="scientific">Phrynosoma platyrhinos</name>
    <name type="common">Desert horned lizard</name>
    <dbReference type="NCBI Taxonomy" id="52577"/>
    <lineage>
        <taxon>Eukaryota</taxon>
        <taxon>Metazoa</taxon>
        <taxon>Chordata</taxon>
        <taxon>Craniata</taxon>
        <taxon>Vertebrata</taxon>
        <taxon>Euteleostomi</taxon>
        <taxon>Lepidosauria</taxon>
        <taxon>Squamata</taxon>
        <taxon>Bifurcata</taxon>
        <taxon>Unidentata</taxon>
        <taxon>Episquamata</taxon>
        <taxon>Toxicofera</taxon>
        <taxon>Iguania</taxon>
        <taxon>Phrynosomatidae</taxon>
        <taxon>Phrynosomatinae</taxon>
        <taxon>Phrynosoma</taxon>
    </lineage>
</organism>
<dbReference type="InterPro" id="IPR040016">
    <property type="entry name" value="XPO6"/>
</dbReference>
<comment type="similarity">
    <text evidence="3">Belongs to the exportin family.</text>
</comment>
<comment type="caution">
    <text evidence="8">The sequence shown here is derived from an EMBL/GenBank/DDBJ whole genome shotgun (WGS) entry which is preliminary data.</text>
</comment>
<accession>A0ABQ7TPV9</accession>
<gene>
    <name evidence="8" type="ORF">JD844_019671</name>
</gene>
<name>A0ABQ7TPV9_PHRPL</name>
<sequence length="167" mass="18928">MCSREQLAESILHDGSTGCRVVEKFLKILQVVVQEPGQVFKPFLPNIISLCMEQVYPIVAETTFLSDSLPIGCVDVIHLDDKFVETPCPFFICKRSSPDVKAELFELLFRVLHHNWRYFFKSSILASVQRGIADEQMENDAQFSAIMQVSEGHSHVLPRKGRCLGLD</sequence>
<keyword evidence="7" id="KW-0539">Nucleus</keyword>
<dbReference type="PANTHER" id="PTHR21452">
    <property type="entry name" value="EXPORTIN-6"/>
    <property type="match status" value="1"/>
</dbReference>
<keyword evidence="9" id="KW-1185">Reference proteome</keyword>
<evidence type="ECO:0000313" key="9">
    <source>
        <dbReference type="Proteomes" id="UP000826234"/>
    </source>
</evidence>
<evidence type="ECO:0000256" key="2">
    <source>
        <dbReference type="ARBA" id="ARBA00004496"/>
    </source>
</evidence>
<evidence type="ECO:0000256" key="3">
    <source>
        <dbReference type="ARBA" id="ARBA00009466"/>
    </source>
</evidence>
<keyword evidence="5" id="KW-0963">Cytoplasm</keyword>
<keyword evidence="6" id="KW-0653">Protein transport</keyword>
<evidence type="ECO:0000256" key="7">
    <source>
        <dbReference type="ARBA" id="ARBA00023242"/>
    </source>
</evidence>
<dbReference type="Proteomes" id="UP000826234">
    <property type="component" value="Unassembled WGS sequence"/>
</dbReference>
<evidence type="ECO:0000256" key="4">
    <source>
        <dbReference type="ARBA" id="ARBA00022448"/>
    </source>
</evidence>
<reference evidence="8 9" key="1">
    <citation type="journal article" date="2022" name="Gigascience">
        <title>A chromosome-level genome assembly and annotation of the desert horned lizard, Phrynosoma platyrhinos, provides insight into chromosomal rearrangements among reptiles.</title>
        <authorList>
            <person name="Koochekian N."/>
            <person name="Ascanio A."/>
            <person name="Farleigh K."/>
            <person name="Card D.C."/>
            <person name="Schield D.R."/>
            <person name="Castoe T.A."/>
            <person name="Jezkova T."/>
        </authorList>
    </citation>
    <scope>NUCLEOTIDE SEQUENCE [LARGE SCALE GENOMIC DNA]</scope>
    <source>
        <strain evidence="8">NK-2021</strain>
    </source>
</reference>
<proteinExistence type="inferred from homology"/>
<dbReference type="PANTHER" id="PTHR21452:SF4">
    <property type="entry name" value="EXPORTIN-6"/>
    <property type="match status" value="1"/>
</dbReference>
<protein>
    <submittedName>
        <fullName evidence="8">Uncharacterized protein</fullName>
    </submittedName>
</protein>
<comment type="subcellular location">
    <subcellularLocation>
        <location evidence="2">Cytoplasm</location>
    </subcellularLocation>
    <subcellularLocation>
        <location evidence="1">Nucleus</location>
    </subcellularLocation>
</comment>
<keyword evidence="4" id="KW-0813">Transport</keyword>
<evidence type="ECO:0000256" key="6">
    <source>
        <dbReference type="ARBA" id="ARBA00022927"/>
    </source>
</evidence>
<evidence type="ECO:0000256" key="1">
    <source>
        <dbReference type="ARBA" id="ARBA00004123"/>
    </source>
</evidence>